<evidence type="ECO:0000313" key="2">
    <source>
        <dbReference type="Proteomes" id="UP000441080"/>
    </source>
</evidence>
<reference evidence="1 2" key="1">
    <citation type="submission" date="2019-02" db="EMBL/GenBank/DDBJ databases">
        <title>Draft genome sequence of Arthrospira platensis NIES-3807.</title>
        <authorList>
            <person name="Yamaguchi H."/>
            <person name="Suzuki S."/>
            <person name="Kawachi M."/>
        </authorList>
    </citation>
    <scope>NUCLEOTIDE SEQUENCE [LARGE SCALE GENOMIC DNA]</scope>
    <source>
        <strain evidence="1 2">NIES-3807</strain>
    </source>
</reference>
<organism evidence="1 2">
    <name type="scientific">Microcystis aeruginosa NIES-3807</name>
    <dbReference type="NCBI Taxonomy" id="2517785"/>
    <lineage>
        <taxon>Bacteria</taxon>
        <taxon>Bacillati</taxon>
        <taxon>Cyanobacteriota</taxon>
        <taxon>Cyanophyceae</taxon>
        <taxon>Oscillatoriophycideae</taxon>
        <taxon>Chroococcales</taxon>
        <taxon>Microcystaceae</taxon>
        <taxon>Microcystis</taxon>
    </lineage>
</organism>
<accession>A0AAD3AYP8</accession>
<gene>
    <name evidence="1" type="ORF">NIES3807_11030</name>
</gene>
<dbReference type="Proteomes" id="UP000441080">
    <property type="component" value="Unassembled WGS sequence"/>
</dbReference>
<proteinExistence type="predicted"/>
<name>A0AAD3AYP8_MICAE</name>
<dbReference type="AlphaFoldDB" id="A0AAD3AYP8"/>
<evidence type="ECO:0000313" key="1">
    <source>
        <dbReference type="EMBL" id="GCL57942.1"/>
    </source>
</evidence>
<protein>
    <submittedName>
        <fullName evidence="1">Uncharacterized protein</fullName>
    </submittedName>
</protein>
<sequence>MSPMLEKNCLLLSGNESLEKSAQKIKSLTGIAVPHSTQQRLVHRYHFEELSLAKDVGLSAEKIVLLVQDNAGGIEVKNLKLPMESCSIFYFAYSPELQPAKRLWSLVDEPLVNEHFEKIEERSEILITRCQYLETMTNGIKNLTNYHWLTYD</sequence>
<comment type="caution">
    <text evidence="1">The sequence shown here is derived from an EMBL/GenBank/DDBJ whole genome shotgun (WGS) entry which is preliminary data.</text>
</comment>
<dbReference type="EMBL" id="BJCK01000011">
    <property type="protein sequence ID" value="GCL57942.1"/>
    <property type="molecule type" value="Genomic_DNA"/>
</dbReference>